<dbReference type="InterPro" id="IPR016181">
    <property type="entry name" value="Acyl_CoA_acyltransferase"/>
</dbReference>
<dbReference type="InterPro" id="IPR000182">
    <property type="entry name" value="GNAT_dom"/>
</dbReference>
<dbReference type="CDD" id="cd04301">
    <property type="entry name" value="NAT_SF"/>
    <property type="match status" value="1"/>
</dbReference>
<dbReference type="GO" id="GO:0016747">
    <property type="term" value="F:acyltransferase activity, transferring groups other than amino-acyl groups"/>
    <property type="evidence" value="ECO:0007669"/>
    <property type="project" value="InterPro"/>
</dbReference>
<dbReference type="PANTHER" id="PTHR43415">
    <property type="entry name" value="SPERMIDINE N(1)-ACETYLTRANSFERASE"/>
    <property type="match status" value="1"/>
</dbReference>
<dbReference type="AlphaFoldDB" id="A0AA42BPA9"/>
<evidence type="ECO:0000313" key="3">
    <source>
        <dbReference type="Proteomes" id="UP001156102"/>
    </source>
</evidence>
<proteinExistence type="predicted"/>
<dbReference type="Pfam" id="PF13302">
    <property type="entry name" value="Acetyltransf_3"/>
    <property type="match status" value="1"/>
</dbReference>
<dbReference type="PROSITE" id="PS51186">
    <property type="entry name" value="GNAT"/>
    <property type="match status" value="1"/>
</dbReference>
<feature type="domain" description="N-acetyltransferase" evidence="1">
    <location>
        <begin position="11"/>
        <end position="178"/>
    </location>
</feature>
<protein>
    <submittedName>
        <fullName evidence="2">GNAT family N-acetyltransferase</fullName>
    </submittedName>
</protein>
<dbReference type="PANTHER" id="PTHR43415:SF4">
    <property type="entry name" value="N-ACETYLTRANSFERASE DOMAIN-CONTAINING PROTEIN"/>
    <property type="match status" value="1"/>
</dbReference>
<keyword evidence="3" id="KW-1185">Reference proteome</keyword>
<dbReference type="Gene3D" id="3.40.630.30">
    <property type="match status" value="1"/>
</dbReference>
<evidence type="ECO:0000259" key="1">
    <source>
        <dbReference type="PROSITE" id="PS51186"/>
    </source>
</evidence>
<sequence>MPPICLTGQRVKVRTLYEQDLYPLWSFMYGEANPEWKKWDAPYYPLVHQDFHSFGRQLRQRLERDPYSWLVIERNGEIIGSVSYYWEHEASLWLEVGIVIYRPEYWNGGYGTEALRLYTDFLFQALPLGRLGLTTWSGNERMMKVAEKLGMRLEGRLRRCRYYNGRYYDSIRMGMLREEWEQARYEQRLPRKQKG</sequence>
<accession>A0AA42BPA9</accession>
<comment type="caution">
    <text evidence="2">The sequence shown here is derived from an EMBL/GenBank/DDBJ whole genome shotgun (WGS) entry which is preliminary data.</text>
</comment>
<dbReference type="Proteomes" id="UP001156102">
    <property type="component" value="Unassembled WGS sequence"/>
</dbReference>
<organism evidence="2 3">
    <name type="scientific">Ectobacillus ponti</name>
    <dbReference type="NCBI Taxonomy" id="2961894"/>
    <lineage>
        <taxon>Bacteria</taxon>
        <taxon>Bacillati</taxon>
        <taxon>Bacillota</taxon>
        <taxon>Bacilli</taxon>
        <taxon>Bacillales</taxon>
        <taxon>Bacillaceae</taxon>
        <taxon>Ectobacillus</taxon>
    </lineage>
</organism>
<dbReference type="RefSeq" id="WP_254758829.1">
    <property type="nucleotide sequence ID" value="NZ_JANCLT010000004.1"/>
</dbReference>
<dbReference type="SUPFAM" id="SSF55729">
    <property type="entry name" value="Acyl-CoA N-acyltransferases (Nat)"/>
    <property type="match status" value="1"/>
</dbReference>
<evidence type="ECO:0000313" key="2">
    <source>
        <dbReference type="EMBL" id="MCP8968920.1"/>
    </source>
</evidence>
<reference evidence="2" key="1">
    <citation type="submission" date="2022-07" db="EMBL/GenBank/DDBJ databases">
        <authorList>
            <person name="Li W.-J."/>
            <person name="Deng Q.-Q."/>
        </authorList>
    </citation>
    <scope>NUCLEOTIDE SEQUENCE</scope>
    <source>
        <strain evidence="2">SYSU M60031</strain>
    </source>
</reference>
<gene>
    <name evidence="2" type="ORF">NK662_10255</name>
</gene>
<dbReference type="EMBL" id="JANCLT010000004">
    <property type="protein sequence ID" value="MCP8968920.1"/>
    <property type="molecule type" value="Genomic_DNA"/>
</dbReference>
<name>A0AA42BPA9_9BACI</name>